<gene>
    <name evidence="1" type="ORF">EIB73_07265</name>
</gene>
<organism evidence="1 2">
    <name type="scientific">Kaistella carnis</name>
    <dbReference type="NCBI Taxonomy" id="1241979"/>
    <lineage>
        <taxon>Bacteria</taxon>
        <taxon>Pseudomonadati</taxon>
        <taxon>Bacteroidota</taxon>
        <taxon>Flavobacteriia</taxon>
        <taxon>Flavobacteriales</taxon>
        <taxon>Weeksellaceae</taxon>
        <taxon>Chryseobacterium group</taxon>
        <taxon>Kaistella</taxon>
    </lineage>
</organism>
<reference evidence="2" key="1">
    <citation type="submission" date="2018-11" db="EMBL/GenBank/DDBJ databases">
        <title>Proposal to divide the Flavobacteriaceae and reorganize its genera based on Amino Acid Identity values calculated from whole genome sequences.</title>
        <authorList>
            <person name="Nicholson A.C."/>
            <person name="Gulvik C.A."/>
            <person name="Whitney A.M."/>
            <person name="Humrighouse B.W."/>
            <person name="Bell M."/>
            <person name="Holmes B."/>
            <person name="Steigerwalt A.G."/>
            <person name="Villarma A."/>
            <person name="Sheth M."/>
            <person name="Batra D."/>
            <person name="Pryor J."/>
            <person name="Bernardet J.-F."/>
            <person name="Hugo C."/>
            <person name="Kampfer P."/>
            <person name="Newman J.D."/>
            <person name="McQuiston J.R."/>
        </authorList>
    </citation>
    <scope>NUCLEOTIDE SEQUENCE [LARGE SCALE GENOMIC DNA]</scope>
    <source>
        <strain evidence="2">G0081</strain>
    </source>
</reference>
<dbReference type="Proteomes" id="UP000270185">
    <property type="component" value="Chromosome"/>
</dbReference>
<evidence type="ECO:0000313" key="2">
    <source>
        <dbReference type="Proteomes" id="UP000270185"/>
    </source>
</evidence>
<dbReference type="OrthoDB" id="88903at2"/>
<dbReference type="KEGG" id="ccas:EIB73_07265"/>
<dbReference type="AlphaFoldDB" id="A0A3G8XHX4"/>
<proteinExistence type="predicted"/>
<sequence>MAKKIDAPEFYKIITKKCVEEAIEMLSTGKHDLKKSTKYDVLLANGDVLPPKEVMKHAALKMGYELKRGTVFGGKAVNNPLKKLGFKIVDKKGNPI</sequence>
<dbReference type="EMBL" id="CP034159">
    <property type="protein sequence ID" value="AZI32982.1"/>
    <property type="molecule type" value="Genomic_DNA"/>
</dbReference>
<name>A0A3G8XHX4_9FLAO</name>
<evidence type="ECO:0000313" key="1">
    <source>
        <dbReference type="EMBL" id="AZI32982.1"/>
    </source>
</evidence>
<accession>A0A3G8XHX4</accession>
<dbReference type="RefSeq" id="WP_125023972.1">
    <property type="nucleotide sequence ID" value="NZ_CP034159.1"/>
</dbReference>
<keyword evidence="2" id="KW-1185">Reference proteome</keyword>
<protein>
    <submittedName>
        <fullName evidence="1">Uncharacterized protein</fullName>
    </submittedName>
</protein>